<dbReference type="RefSeq" id="WP_380886346.1">
    <property type="nucleotide sequence ID" value="NZ_JBHUDY010000001.1"/>
</dbReference>
<dbReference type="InterPro" id="IPR008816">
    <property type="entry name" value="Gly_zipper_2TM_dom"/>
</dbReference>
<reference evidence="8" key="1">
    <citation type="journal article" date="2019" name="Int. J. Syst. Evol. Microbiol.">
        <title>The Global Catalogue of Microorganisms (GCM) 10K type strain sequencing project: providing services to taxonomists for standard genome sequencing and annotation.</title>
        <authorList>
            <consortium name="The Broad Institute Genomics Platform"/>
            <consortium name="The Broad Institute Genome Sequencing Center for Infectious Disease"/>
            <person name="Wu L."/>
            <person name="Ma J."/>
        </authorList>
    </citation>
    <scope>NUCLEOTIDE SEQUENCE [LARGE SCALE GENOMIC DNA]</scope>
    <source>
        <strain evidence="8">CGMCC 1.16275</strain>
    </source>
</reference>
<feature type="chain" id="PRO_5045458217" description="17 kDa surface antigen" evidence="5">
    <location>
        <begin position="25"/>
        <end position="98"/>
    </location>
</feature>
<protein>
    <recommendedName>
        <fullName evidence="3">17 kDa surface antigen</fullName>
    </recommendedName>
</protein>
<comment type="caution">
    <text evidence="7">The sequence shown here is derived from an EMBL/GenBank/DDBJ whole genome shotgun (WGS) entry which is preliminary data.</text>
</comment>
<evidence type="ECO:0000256" key="5">
    <source>
        <dbReference type="SAM" id="SignalP"/>
    </source>
</evidence>
<evidence type="ECO:0000259" key="6">
    <source>
        <dbReference type="Pfam" id="PF05433"/>
    </source>
</evidence>
<feature type="domain" description="Glycine zipper 2TM" evidence="6">
    <location>
        <begin position="49"/>
        <end position="89"/>
    </location>
</feature>
<organism evidence="7 8">
    <name type="scientific">Sphingomonas tabacisoli</name>
    <dbReference type="NCBI Taxonomy" id="2249466"/>
    <lineage>
        <taxon>Bacteria</taxon>
        <taxon>Pseudomonadati</taxon>
        <taxon>Pseudomonadota</taxon>
        <taxon>Alphaproteobacteria</taxon>
        <taxon>Sphingomonadales</taxon>
        <taxon>Sphingomonadaceae</taxon>
        <taxon>Sphingomonas</taxon>
    </lineage>
</organism>
<feature type="signal peptide" evidence="5">
    <location>
        <begin position="1"/>
        <end position="24"/>
    </location>
</feature>
<evidence type="ECO:0000256" key="1">
    <source>
        <dbReference type="ARBA" id="ARBA00004459"/>
    </source>
</evidence>
<dbReference type="EMBL" id="JBHUDY010000001">
    <property type="protein sequence ID" value="MFD1610563.1"/>
    <property type="molecule type" value="Genomic_DNA"/>
</dbReference>
<sequence length="98" mass="10123">MRKIIIALSAVALSVPTVVVPTSAADAAYRTWRGKDGRMYCRRPNGTTGLLVGGAAGALIGRSLDGGRNRATGTILGAAGGALLGREVQRSSARQRCR</sequence>
<evidence type="ECO:0000256" key="3">
    <source>
        <dbReference type="ARBA" id="ARBA00015281"/>
    </source>
</evidence>
<evidence type="ECO:0000313" key="7">
    <source>
        <dbReference type="EMBL" id="MFD1610563.1"/>
    </source>
</evidence>
<evidence type="ECO:0000256" key="4">
    <source>
        <dbReference type="ARBA" id="ARBA00023288"/>
    </source>
</evidence>
<dbReference type="Proteomes" id="UP001597115">
    <property type="component" value="Unassembled WGS sequence"/>
</dbReference>
<comment type="similarity">
    <text evidence="2">Belongs to the rickettsiale 17 kDa surface antigen family.</text>
</comment>
<evidence type="ECO:0000313" key="8">
    <source>
        <dbReference type="Proteomes" id="UP001597115"/>
    </source>
</evidence>
<evidence type="ECO:0000256" key="2">
    <source>
        <dbReference type="ARBA" id="ARBA00008681"/>
    </source>
</evidence>
<keyword evidence="8" id="KW-1185">Reference proteome</keyword>
<comment type="subcellular location">
    <subcellularLocation>
        <location evidence="1">Cell outer membrane</location>
        <topology evidence="1">Lipid-anchor</topology>
    </subcellularLocation>
</comment>
<gene>
    <name evidence="7" type="ORF">ACFSCW_01960</name>
</gene>
<accession>A0ABW4HZJ4</accession>
<keyword evidence="4" id="KW-0449">Lipoprotein</keyword>
<proteinExistence type="inferred from homology"/>
<keyword evidence="5" id="KW-0732">Signal</keyword>
<name>A0ABW4HZJ4_9SPHN</name>
<dbReference type="Pfam" id="PF05433">
    <property type="entry name" value="Rick_17kDa_Anti"/>
    <property type="match status" value="1"/>
</dbReference>